<keyword evidence="2" id="KW-1133">Transmembrane helix</keyword>
<dbReference type="GeneID" id="39850462"/>
<protein>
    <submittedName>
        <fullName evidence="3">Uncharacterized protein</fullName>
    </submittedName>
</protein>
<evidence type="ECO:0000313" key="4">
    <source>
        <dbReference type="Proteomes" id="UP000296822"/>
    </source>
</evidence>
<dbReference type="Proteomes" id="UP000296822">
    <property type="component" value="Chromosome"/>
</dbReference>
<evidence type="ECO:0000256" key="1">
    <source>
        <dbReference type="SAM" id="MobiDB-lite"/>
    </source>
</evidence>
<sequence>MAGIIDTIKLAGVLVLALPAALAGLEFLFVRGETMTGTILLVLAVALVVIQRRLTTPSDVPGLAAKRVADVVTSDAETGSDEDSETATDRRRDGQP</sequence>
<reference evidence="3 4" key="1">
    <citation type="journal article" date="2019" name="Nat. Commun.">
        <title>A new type of DNA phosphorothioation-based antiviral system in archaea.</title>
        <authorList>
            <person name="Xiong L."/>
            <person name="Liu S."/>
            <person name="Chen S."/>
            <person name="Xiao Y."/>
            <person name="Zhu B."/>
            <person name="Gao Y."/>
            <person name="Zhang Y."/>
            <person name="Chen B."/>
            <person name="Luo J."/>
            <person name="Deng Z."/>
            <person name="Chen X."/>
            <person name="Wang L."/>
            <person name="Chen S."/>
        </authorList>
    </citation>
    <scope>NUCLEOTIDE SEQUENCE [LARGE SCALE GENOMIC DNA]</scope>
    <source>
        <strain evidence="3 4">JCM 10635</strain>
    </source>
</reference>
<keyword evidence="2" id="KW-0472">Membrane</keyword>
<feature type="region of interest" description="Disordered" evidence="1">
    <location>
        <begin position="72"/>
        <end position="96"/>
    </location>
</feature>
<feature type="compositionally biased region" description="Basic and acidic residues" evidence="1">
    <location>
        <begin position="87"/>
        <end position="96"/>
    </location>
</feature>
<dbReference type="RefSeq" id="WP_006066361.1">
    <property type="nucleotide sequence ID" value="NZ_CP031305.1"/>
</dbReference>
<feature type="transmembrane region" description="Helical" evidence="2">
    <location>
        <begin position="33"/>
        <end position="50"/>
    </location>
</feature>
<name>A0A4D6HJL4_9EURY</name>
<accession>A0A4D6HJL4</accession>
<dbReference type="AlphaFoldDB" id="A0A4D6HJL4"/>
<dbReference type="Pfam" id="PF24377">
    <property type="entry name" value="DUF7533"/>
    <property type="match status" value="1"/>
</dbReference>
<gene>
    <name evidence="3" type="ORF">DV706_04320</name>
</gene>
<keyword evidence="2" id="KW-0812">Transmembrane</keyword>
<dbReference type="EMBL" id="CP031305">
    <property type="protein sequence ID" value="QCC53781.1"/>
    <property type="molecule type" value="Genomic_DNA"/>
</dbReference>
<evidence type="ECO:0000313" key="3">
    <source>
        <dbReference type="EMBL" id="QCC53781.1"/>
    </source>
</evidence>
<organism evidence="3 4">
    <name type="scientific">Natronorubrum bangense</name>
    <dbReference type="NCBI Taxonomy" id="61858"/>
    <lineage>
        <taxon>Archaea</taxon>
        <taxon>Methanobacteriati</taxon>
        <taxon>Methanobacteriota</taxon>
        <taxon>Stenosarchaea group</taxon>
        <taxon>Halobacteria</taxon>
        <taxon>Halobacteriales</taxon>
        <taxon>Natrialbaceae</taxon>
        <taxon>Natronorubrum</taxon>
    </lineage>
</organism>
<dbReference type="KEGG" id="nbg:DV706_04320"/>
<dbReference type="InterPro" id="IPR055955">
    <property type="entry name" value="DUF7533"/>
</dbReference>
<evidence type="ECO:0000256" key="2">
    <source>
        <dbReference type="SAM" id="Phobius"/>
    </source>
</evidence>
<proteinExistence type="predicted"/>